<name>A0A4R6DAZ7_9MICO</name>
<evidence type="ECO:0000313" key="2">
    <source>
        <dbReference type="Proteomes" id="UP000295764"/>
    </source>
</evidence>
<dbReference type="EMBL" id="SNVW01000017">
    <property type="protein sequence ID" value="TDN41631.1"/>
    <property type="molecule type" value="Genomic_DNA"/>
</dbReference>
<dbReference type="Proteomes" id="UP000295764">
    <property type="component" value="Unassembled WGS sequence"/>
</dbReference>
<organism evidence="1 2">
    <name type="scientific">Curtobacterium flaccumfaciens</name>
    <dbReference type="NCBI Taxonomy" id="2035"/>
    <lineage>
        <taxon>Bacteria</taxon>
        <taxon>Bacillati</taxon>
        <taxon>Actinomycetota</taxon>
        <taxon>Actinomycetes</taxon>
        <taxon>Micrococcales</taxon>
        <taxon>Microbacteriaceae</taxon>
        <taxon>Curtobacterium</taxon>
    </lineage>
</organism>
<proteinExistence type="predicted"/>
<gene>
    <name evidence="1" type="ORF">EDF64_11728</name>
</gene>
<evidence type="ECO:0000313" key="1">
    <source>
        <dbReference type="EMBL" id="TDN41631.1"/>
    </source>
</evidence>
<dbReference type="AlphaFoldDB" id="A0A4R6DAZ7"/>
<accession>A0A4R6DAZ7</accession>
<protein>
    <submittedName>
        <fullName evidence="1">Uncharacterized protein</fullName>
    </submittedName>
</protein>
<dbReference type="RefSeq" id="WP_166645801.1">
    <property type="nucleotide sequence ID" value="NZ_SNVW01000017.1"/>
</dbReference>
<comment type="caution">
    <text evidence="1">The sequence shown here is derived from an EMBL/GenBank/DDBJ whole genome shotgun (WGS) entry which is preliminary data.</text>
</comment>
<sequence length="94" mass="9829">MSIKNVLLGATVLGTVVAGGIALDSATAPDANAASCWRQVTQSKGKNDSGCGRAQHFNRLKSGAMKWGNVVGGNQWSFQTACWANIAQYGMVRA</sequence>
<reference evidence="1 2" key="1">
    <citation type="submission" date="2019-03" db="EMBL/GenBank/DDBJ databases">
        <title>Genomic analyses of the natural microbiome of Caenorhabditis elegans.</title>
        <authorList>
            <person name="Samuel B."/>
        </authorList>
    </citation>
    <scope>NUCLEOTIDE SEQUENCE [LARGE SCALE GENOMIC DNA]</scope>
    <source>
        <strain evidence="1 2">JUb65</strain>
    </source>
</reference>